<organism evidence="2 3">
    <name type="scientific">Niveispirillum lacus</name>
    <dbReference type="NCBI Taxonomy" id="1981099"/>
    <lineage>
        <taxon>Bacteria</taxon>
        <taxon>Pseudomonadati</taxon>
        <taxon>Pseudomonadota</taxon>
        <taxon>Alphaproteobacteria</taxon>
        <taxon>Rhodospirillales</taxon>
        <taxon>Azospirillaceae</taxon>
        <taxon>Niveispirillum</taxon>
    </lineage>
</organism>
<sequence length="454" mass="47681">MSIAALVTLLPGSNSLSIDELALYHAINDLRLAKGLTPLKPSLDLTILAGQHATDFDTNVGFVAWSNATVTARTVPSLHHWSDGQSYTAGVLALAASLKLTLPQSIGENAEGLLVANAGSDVLASWLAKPAMTSNLLAVNWDAVGIGIAGNMVYATFGTYTDKAAKTAVVPILGSNSGESIRTTAWADSIAASGGNDVIFGLTDGDRVDGGAGLDRITLSGTAASYKIAPVTAADGSTWAVITGAEGQISIHNVEYVEFADRVIDSSNWGENLTRIRFDDSFYGLRNVDVAAAVTGGAISSLEDHFWSFGVNEGRDPAAFFDTDYYLARNPDIVAAMAAGTVTSAFEHYLLFGQFEGRNPNAYFNTADYLELNPDVAAAISAGLVGSAIDHYLNFGRFEGRLATDQFSETFYLAQNPDVAAAVAAGVFESGLSHYRLVGQVEGRLPFDADGILG</sequence>
<protein>
    <recommendedName>
        <fullName evidence="1">SCP domain-containing protein</fullName>
    </recommendedName>
</protein>
<name>A0A255YST5_9PROT</name>
<dbReference type="InterPro" id="IPR014044">
    <property type="entry name" value="CAP_dom"/>
</dbReference>
<reference evidence="2 3" key="1">
    <citation type="submission" date="2017-07" db="EMBL/GenBank/DDBJ databases">
        <title>Niveispirillum cyanobacteriorum sp. nov., isolated from cyanobacterial aggregates in a eutrophic lake.</title>
        <authorList>
            <person name="Cai H."/>
        </authorList>
    </citation>
    <scope>NUCLEOTIDE SEQUENCE [LARGE SCALE GENOMIC DNA]</scope>
    <source>
        <strain evidence="3">TH1-14</strain>
    </source>
</reference>
<dbReference type="EMBL" id="NOXU01000032">
    <property type="protein sequence ID" value="OYQ31510.1"/>
    <property type="molecule type" value="Genomic_DNA"/>
</dbReference>
<dbReference type="OrthoDB" id="7297357at2"/>
<dbReference type="SUPFAM" id="SSF51120">
    <property type="entry name" value="beta-Roll"/>
    <property type="match status" value="1"/>
</dbReference>
<dbReference type="AlphaFoldDB" id="A0A255YST5"/>
<dbReference type="RefSeq" id="WP_094458192.1">
    <property type="nucleotide sequence ID" value="NZ_NOXU01000032.1"/>
</dbReference>
<feature type="domain" description="SCP" evidence="1">
    <location>
        <begin position="25"/>
        <end position="150"/>
    </location>
</feature>
<evidence type="ECO:0000259" key="1">
    <source>
        <dbReference type="Pfam" id="PF00188"/>
    </source>
</evidence>
<gene>
    <name evidence="2" type="ORF">CHU95_20405</name>
</gene>
<evidence type="ECO:0000313" key="2">
    <source>
        <dbReference type="EMBL" id="OYQ31510.1"/>
    </source>
</evidence>
<dbReference type="Gene3D" id="3.40.33.10">
    <property type="entry name" value="CAP"/>
    <property type="match status" value="1"/>
</dbReference>
<dbReference type="InterPro" id="IPR035940">
    <property type="entry name" value="CAP_sf"/>
</dbReference>
<accession>A0A255YST5</accession>
<keyword evidence="3" id="KW-1185">Reference proteome</keyword>
<evidence type="ECO:0000313" key="3">
    <source>
        <dbReference type="Proteomes" id="UP000216998"/>
    </source>
</evidence>
<dbReference type="InterPro" id="IPR011049">
    <property type="entry name" value="Serralysin-like_metalloprot_C"/>
</dbReference>
<comment type="caution">
    <text evidence="2">The sequence shown here is derived from an EMBL/GenBank/DDBJ whole genome shotgun (WGS) entry which is preliminary data.</text>
</comment>
<dbReference type="Pfam" id="PF00188">
    <property type="entry name" value="CAP"/>
    <property type="match status" value="1"/>
</dbReference>
<proteinExistence type="predicted"/>
<dbReference type="Proteomes" id="UP000216998">
    <property type="component" value="Unassembled WGS sequence"/>
</dbReference>